<evidence type="ECO:0000256" key="9">
    <source>
        <dbReference type="ARBA" id="ARBA00022848"/>
    </source>
</evidence>
<evidence type="ECO:0000256" key="31">
    <source>
        <dbReference type="PROSITE-ProRule" id="PRU10007"/>
    </source>
</evidence>
<keyword evidence="7" id="KW-0256">Endoplasmic reticulum</keyword>
<dbReference type="PANTHER" id="PTHR43570">
    <property type="entry name" value="ALDEHYDE DEHYDROGENASE"/>
    <property type="match status" value="1"/>
</dbReference>
<comment type="catalytic activity">
    <reaction evidence="30">
        <text>an aldehyde + NAD(+) + H2O = a carboxylate + NADH + 2 H(+)</text>
        <dbReference type="Rhea" id="RHEA:16185"/>
        <dbReference type="ChEBI" id="CHEBI:15377"/>
        <dbReference type="ChEBI" id="CHEBI:15378"/>
        <dbReference type="ChEBI" id="CHEBI:17478"/>
        <dbReference type="ChEBI" id="CHEBI:29067"/>
        <dbReference type="ChEBI" id="CHEBI:57540"/>
        <dbReference type="ChEBI" id="CHEBI:57945"/>
        <dbReference type="EC" id="1.2.1.3"/>
    </reaction>
</comment>
<evidence type="ECO:0000313" key="36">
    <source>
        <dbReference type="Ensembl" id="ENSSSCP00070008635.1"/>
    </source>
</evidence>
<protein>
    <recommendedName>
        <fullName evidence="16">Aldehyde dehydrogenase family 3 member A2</fullName>
        <ecNumber evidence="14">1.2.1.3</ecNumber>
        <ecNumber evidence="15">1.2.1.94</ecNumber>
    </recommendedName>
    <alternativeName>
        <fullName evidence="17">Fatty aldehyde dehydrogenase</fullName>
    </alternativeName>
</protein>
<evidence type="ECO:0000256" key="3">
    <source>
        <dbReference type="ARBA" id="ARBA00009986"/>
    </source>
</evidence>
<feature type="active site" evidence="31">
    <location>
        <position position="255"/>
    </location>
</feature>
<evidence type="ECO:0000256" key="33">
    <source>
        <dbReference type="SAM" id="MobiDB-lite"/>
    </source>
</evidence>
<evidence type="ECO:0000256" key="12">
    <source>
        <dbReference type="ARBA" id="ARBA00023098"/>
    </source>
</evidence>
<dbReference type="InterPro" id="IPR015590">
    <property type="entry name" value="Aldehyde_DH_dom"/>
</dbReference>
<dbReference type="Gene3D" id="3.40.309.10">
    <property type="entry name" value="Aldehyde Dehydrogenase, Chain A, domain 2"/>
    <property type="match status" value="1"/>
</dbReference>
<proteinExistence type="inferred from homology"/>
<feature type="domain" description="Aldehyde dehydrogenase" evidence="35">
    <location>
        <begin position="224"/>
        <end position="470"/>
    </location>
</feature>
<dbReference type="InterPro" id="IPR012394">
    <property type="entry name" value="Aldehyde_DH_NAD(P)"/>
</dbReference>
<organism evidence="36 37">
    <name type="scientific">Sus scrofa</name>
    <name type="common">Pig</name>
    <dbReference type="NCBI Taxonomy" id="9823"/>
    <lineage>
        <taxon>Eukaryota</taxon>
        <taxon>Metazoa</taxon>
        <taxon>Chordata</taxon>
        <taxon>Craniata</taxon>
        <taxon>Vertebrata</taxon>
        <taxon>Euteleostomi</taxon>
        <taxon>Mammalia</taxon>
        <taxon>Eutheria</taxon>
        <taxon>Laurasiatheria</taxon>
        <taxon>Artiodactyla</taxon>
        <taxon>Suina</taxon>
        <taxon>Suidae</taxon>
        <taxon>Sus</taxon>
    </lineage>
</organism>
<feature type="region of interest" description="Disordered" evidence="33">
    <location>
        <begin position="1"/>
        <end position="78"/>
    </location>
</feature>
<dbReference type="PROSITE" id="PS00687">
    <property type="entry name" value="ALDEHYDE_DEHYDR_GLU"/>
    <property type="match status" value="1"/>
</dbReference>
<evidence type="ECO:0000256" key="8">
    <source>
        <dbReference type="ARBA" id="ARBA00022832"/>
    </source>
</evidence>
<keyword evidence="6 34" id="KW-0812">Transmembrane</keyword>
<evidence type="ECO:0000256" key="16">
    <source>
        <dbReference type="ARBA" id="ARBA00039622"/>
    </source>
</evidence>
<evidence type="ECO:0000256" key="30">
    <source>
        <dbReference type="ARBA" id="ARBA00049194"/>
    </source>
</evidence>
<feature type="transmembrane region" description="Helical" evidence="34">
    <location>
        <begin position="512"/>
        <end position="532"/>
    </location>
</feature>
<feature type="compositionally biased region" description="Basic and acidic residues" evidence="33">
    <location>
        <begin position="66"/>
        <end position="78"/>
    </location>
</feature>
<comment type="catalytic activity">
    <reaction evidence="19">
        <text>heptanal + NAD(+) + H2O = heptanoate + NADH + 2 H(+)</text>
        <dbReference type="Rhea" id="RHEA:44108"/>
        <dbReference type="ChEBI" id="CHEBI:15377"/>
        <dbReference type="ChEBI" id="CHEBI:15378"/>
        <dbReference type="ChEBI" id="CHEBI:32362"/>
        <dbReference type="ChEBI" id="CHEBI:34787"/>
        <dbReference type="ChEBI" id="CHEBI:57540"/>
        <dbReference type="ChEBI" id="CHEBI:57945"/>
    </reaction>
</comment>
<evidence type="ECO:0000256" key="26">
    <source>
        <dbReference type="ARBA" id="ARBA00048826"/>
    </source>
</evidence>
<evidence type="ECO:0000256" key="2">
    <source>
        <dbReference type="ARBA" id="ARBA00004524"/>
    </source>
</evidence>
<comment type="catalytic activity">
    <reaction evidence="25">
        <text>octanal + NAD(+) + H2O = octanoate + NADH + 2 H(+)</text>
        <dbReference type="Rhea" id="RHEA:44100"/>
        <dbReference type="ChEBI" id="CHEBI:15377"/>
        <dbReference type="ChEBI" id="CHEBI:15378"/>
        <dbReference type="ChEBI" id="CHEBI:17935"/>
        <dbReference type="ChEBI" id="CHEBI:25646"/>
        <dbReference type="ChEBI" id="CHEBI:57540"/>
        <dbReference type="ChEBI" id="CHEBI:57945"/>
    </reaction>
</comment>
<dbReference type="FunFam" id="3.40.309.10:FF:000003">
    <property type="entry name" value="Aldehyde dehydrogenase"/>
    <property type="match status" value="1"/>
</dbReference>
<dbReference type="GO" id="GO:0120553">
    <property type="term" value="F:farnesal dehydrogenase (NAD+) activity"/>
    <property type="evidence" value="ECO:0007669"/>
    <property type="project" value="UniProtKB-EC"/>
</dbReference>
<dbReference type="Gene3D" id="3.40.605.10">
    <property type="entry name" value="Aldehyde Dehydrogenase, Chain A, domain 1"/>
    <property type="match status" value="2"/>
</dbReference>
<comment type="subunit">
    <text evidence="4">Homodimer.</text>
</comment>
<evidence type="ECO:0000256" key="5">
    <source>
        <dbReference type="ARBA" id="ARBA00022553"/>
    </source>
</evidence>
<evidence type="ECO:0000256" key="14">
    <source>
        <dbReference type="ARBA" id="ARBA00024226"/>
    </source>
</evidence>
<dbReference type="InterPro" id="IPR016161">
    <property type="entry name" value="Ald_DH/histidinol_DH"/>
</dbReference>
<dbReference type="InterPro" id="IPR029510">
    <property type="entry name" value="Ald_DH_CS_GLU"/>
</dbReference>
<keyword evidence="5" id="KW-0597">Phosphoprotein</keyword>
<keyword evidence="9" id="KW-0492">Microsome</keyword>
<evidence type="ECO:0000256" key="28">
    <source>
        <dbReference type="ARBA" id="ARBA00048972"/>
    </source>
</evidence>
<dbReference type="InterPro" id="IPR016163">
    <property type="entry name" value="Ald_DH_C"/>
</dbReference>
<name>A0A4X1SZA6_PIG</name>
<evidence type="ECO:0000256" key="10">
    <source>
        <dbReference type="ARBA" id="ARBA00022989"/>
    </source>
</evidence>
<comment type="catalytic activity">
    <reaction evidence="23">
        <text>22-oxodocosanoate + NAD(+) + H2O = docosanedioate + NADH + 2 H(+)</text>
        <dbReference type="Rhea" id="RHEA:39015"/>
        <dbReference type="ChEBI" id="CHEBI:15377"/>
        <dbReference type="ChEBI" id="CHEBI:15378"/>
        <dbReference type="ChEBI" id="CHEBI:57540"/>
        <dbReference type="ChEBI" id="CHEBI:57945"/>
        <dbReference type="ChEBI" id="CHEBI:76298"/>
        <dbReference type="ChEBI" id="CHEBI:76299"/>
    </reaction>
</comment>
<evidence type="ECO:0000256" key="23">
    <source>
        <dbReference type="ARBA" id="ARBA00048607"/>
    </source>
</evidence>
<dbReference type="Proteomes" id="UP000314985">
    <property type="component" value="Chromosome 12"/>
</dbReference>
<evidence type="ECO:0000256" key="18">
    <source>
        <dbReference type="ARBA" id="ARBA00047498"/>
    </source>
</evidence>
<comment type="catalytic activity">
    <reaction evidence="24">
        <text>octadecanal + NAD(+) + H2O = octadecanoate + NADH + 2 H(+)</text>
        <dbReference type="Rhea" id="RHEA:44020"/>
        <dbReference type="ChEBI" id="CHEBI:15377"/>
        <dbReference type="ChEBI" id="CHEBI:15378"/>
        <dbReference type="ChEBI" id="CHEBI:17034"/>
        <dbReference type="ChEBI" id="CHEBI:25629"/>
        <dbReference type="ChEBI" id="CHEBI:57540"/>
        <dbReference type="ChEBI" id="CHEBI:57945"/>
    </reaction>
</comment>
<dbReference type="InterPro" id="IPR016162">
    <property type="entry name" value="Ald_DH_N"/>
</dbReference>
<evidence type="ECO:0000256" key="34">
    <source>
        <dbReference type="SAM" id="Phobius"/>
    </source>
</evidence>
<keyword evidence="11 32" id="KW-0560">Oxidoreductase</keyword>
<feature type="domain" description="Aldehyde dehydrogenase" evidence="35">
    <location>
        <begin position="79"/>
        <end position="206"/>
    </location>
</feature>
<comment type="catalytic activity">
    <reaction evidence="18">
        <text>2,6,10,14-tetramethylpentadecanal + NAD(+) + H2O = 2,6,10,14-tetramethylpentadecanoate + NADH + 2 H(+)</text>
        <dbReference type="Rhea" id="RHEA:44016"/>
        <dbReference type="ChEBI" id="CHEBI:15377"/>
        <dbReference type="ChEBI" id="CHEBI:15378"/>
        <dbReference type="ChEBI" id="CHEBI:49189"/>
        <dbReference type="ChEBI" id="CHEBI:57540"/>
        <dbReference type="ChEBI" id="CHEBI:57945"/>
        <dbReference type="ChEBI" id="CHEBI:77268"/>
    </reaction>
</comment>
<dbReference type="EC" id="1.2.1.3" evidence="14"/>
<evidence type="ECO:0000259" key="35">
    <source>
        <dbReference type="Pfam" id="PF00171"/>
    </source>
</evidence>
<comment type="catalytic activity">
    <reaction evidence="20">
        <text>(2E,6E)-farnesal + NAD(+) + H2O = (2E,6E)-farnesoate + NADH + 2 H(+)</text>
        <dbReference type="Rhea" id="RHEA:24216"/>
        <dbReference type="ChEBI" id="CHEBI:15377"/>
        <dbReference type="ChEBI" id="CHEBI:15378"/>
        <dbReference type="ChEBI" id="CHEBI:15894"/>
        <dbReference type="ChEBI" id="CHEBI:57540"/>
        <dbReference type="ChEBI" id="CHEBI:57945"/>
        <dbReference type="ChEBI" id="CHEBI:83276"/>
        <dbReference type="EC" id="1.2.1.94"/>
    </reaction>
</comment>
<evidence type="ECO:0000256" key="19">
    <source>
        <dbReference type="ARBA" id="ARBA00047531"/>
    </source>
</evidence>
<comment type="catalytic activity">
    <reaction evidence="22">
        <text>dodecanoate + NADH + 2 H(+) = dodecanal + NAD(+) + H2O</text>
        <dbReference type="Rhea" id="RHEA:44168"/>
        <dbReference type="ChEBI" id="CHEBI:15377"/>
        <dbReference type="ChEBI" id="CHEBI:15378"/>
        <dbReference type="ChEBI" id="CHEBI:18262"/>
        <dbReference type="ChEBI" id="CHEBI:27836"/>
        <dbReference type="ChEBI" id="CHEBI:57540"/>
        <dbReference type="ChEBI" id="CHEBI:57945"/>
    </reaction>
</comment>
<dbReference type="Pfam" id="PF00171">
    <property type="entry name" value="Aldedh"/>
    <property type="match status" value="2"/>
</dbReference>
<evidence type="ECO:0000256" key="4">
    <source>
        <dbReference type="ARBA" id="ARBA00011738"/>
    </source>
</evidence>
<comment type="catalytic activity">
    <reaction evidence="28">
        <text>decanal + NAD(+) + H2O = decanoate + NADH + 2 H(+)</text>
        <dbReference type="Rhea" id="RHEA:44104"/>
        <dbReference type="ChEBI" id="CHEBI:15377"/>
        <dbReference type="ChEBI" id="CHEBI:15378"/>
        <dbReference type="ChEBI" id="CHEBI:27689"/>
        <dbReference type="ChEBI" id="CHEBI:31457"/>
        <dbReference type="ChEBI" id="CHEBI:57540"/>
        <dbReference type="ChEBI" id="CHEBI:57945"/>
    </reaction>
</comment>
<keyword evidence="10 34" id="KW-1133">Transmembrane helix</keyword>
<evidence type="ECO:0000256" key="6">
    <source>
        <dbReference type="ARBA" id="ARBA00022692"/>
    </source>
</evidence>
<comment type="catalytic activity">
    <reaction evidence="21">
        <text>tetradecanal + NAD(+) + H2O = tetradecanoate + NADH + 2 H(+)</text>
        <dbReference type="Rhea" id="RHEA:44172"/>
        <dbReference type="ChEBI" id="CHEBI:15377"/>
        <dbReference type="ChEBI" id="CHEBI:15378"/>
        <dbReference type="ChEBI" id="CHEBI:30807"/>
        <dbReference type="ChEBI" id="CHEBI:57540"/>
        <dbReference type="ChEBI" id="CHEBI:57945"/>
        <dbReference type="ChEBI" id="CHEBI:84067"/>
    </reaction>
</comment>
<comment type="subcellular location">
    <subcellularLocation>
        <location evidence="1">Endoplasmic reticulum membrane</location>
        <topology evidence="1">Single-pass membrane protein</topology>
        <orientation evidence="1">Cytoplasmic side</orientation>
    </subcellularLocation>
    <subcellularLocation>
        <location evidence="2">Microsome membrane</location>
    </subcellularLocation>
</comment>
<comment type="catalytic activity">
    <reaction evidence="27">
        <text>a fatty aldehyde + NAD(+) + H2O = a fatty acid + NADH + 2 H(+)</text>
        <dbReference type="Rhea" id="RHEA:49832"/>
        <dbReference type="ChEBI" id="CHEBI:15377"/>
        <dbReference type="ChEBI" id="CHEBI:15378"/>
        <dbReference type="ChEBI" id="CHEBI:28868"/>
        <dbReference type="ChEBI" id="CHEBI:35746"/>
        <dbReference type="ChEBI" id="CHEBI:57540"/>
        <dbReference type="ChEBI" id="CHEBI:57945"/>
    </reaction>
</comment>
<dbReference type="SUPFAM" id="SSF53720">
    <property type="entry name" value="ALDH-like"/>
    <property type="match status" value="1"/>
</dbReference>
<evidence type="ECO:0000313" key="37">
    <source>
        <dbReference type="Proteomes" id="UP000314985"/>
    </source>
</evidence>
<dbReference type="GO" id="GO:0006081">
    <property type="term" value="P:aldehyde metabolic process"/>
    <property type="evidence" value="ECO:0007669"/>
    <property type="project" value="InterPro"/>
</dbReference>
<evidence type="ECO:0000256" key="24">
    <source>
        <dbReference type="ARBA" id="ARBA00048648"/>
    </source>
</evidence>
<dbReference type="AlphaFoldDB" id="A0A4X1SZA6"/>
<dbReference type="PROSITE" id="PS00070">
    <property type="entry name" value="ALDEHYDE_DEHYDR_CYS"/>
    <property type="match status" value="1"/>
</dbReference>
<evidence type="ECO:0000256" key="25">
    <source>
        <dbReference type="ARBA" id="ARBA00048806"/>
    </source>
</evidence>
<dbReference type="GO" id="GO:0005789">
    <property type="term" value="C:endoplasmic reticulum membrane"/>
    <property type="evidence" value="ECO:0007669"/>
    <property type="project" value="UniProtKB-SubCell"/>
</dbReference>
<evidence type="ECO:0000256" key="7">
    <source>
        <dbReference type="ARBA" id="ARBA00022824"/>
    </source>
</evidence>
<evidence type="ECO:0000256" key="15">
    <source>
        <dbReference type="ARBA" id="ARBA00039117"/>
    </source>
</evidence>
<evidence type="ECO:0000256" key="17">
    <source>
        <dbReference type="ARBA" id="ARBA00042336"/>
    </source>
</evidence>
<evidence type="ECO:0000256" key="1">
    <source>
        <dbReference type="ARBA" id="ARBA00004131"/>
    </source>
</evidence>
<comment type="similarity">
    <text evidence="3 32">Belongs to the aldehyde dehydrogenase family.</text>
</comment>
<keyword evidence="12" id="KW-0443">Lipid metabolism</keyword>
<evidence type="ECO:0000256" key="13">
    <source>
        <dbReference type="ARBA" id="ARBA00023136"/>
    </source>
</evidence>
<dbReference type="PANTHER" id="PTHR43570:SF9">
    <property type="entry name" value="ALDEHYDE DEHYDROGENASE FAMILY 3 MEMBER A2"/>
    <property type="match status" value="1"/>
</dbReference>
<dbReference type="EC" id="1.2.1.94" evidence="15"/>
<accession>A0A4X1SZA6</accession>
<reference evidence="36" key="2">
    <citation type="submission" date="2025-08" db="UniProtKB">
        <authorList>
            <consortium name="Ensembl"/>
        </authorList>
    </citation>
    <scope>IDENTIFICATION</scope>
</reference>
<evidence type="ECO:0000256" key="22">
    <source>
        <dbReference type="ARBA" id="ARBA00048322"/>
    </source>
</evidence>
<dbReference type="GO" id="GO:0006631">
    <property type="term" value="P:fatty acid metabolic process"/>
    <property type="evidence" value="ECO:0007669"/>
    <property type="project" value="UniProtKB-KW"/>
</dbReference>
<keyword evidence="13 34" id="KW-0472">Membrane</keyword>
<evidence type="ECO:0000256" key="20">
    <source>
        <dbReference type="ARBA" id="ARBA00047920"/>
    </source>
</evidence>
<dbReference type="InterPro" id="IPR016160">
    <property type="entry name" value="Ald_DH_CS_CYS"/>
</dbReference>
<reference evidence="36 37" key="1">
    <citation type="submission" date="2017-08" db="EMBL/GenBank/DDBJ databases">
        <title>USMARCv1.0.</title>
        <authorList>
            <person name="Hannum G.I."/>
            <person name="Koren S."/>
            <person name="Schroeder S.G."/>
            <person name="Chin S.C."/>
            <person name="Nonneman D.J."/>
            <person name="Becker S.A."/>
            <person name="Rosen B.D."/>
            <person name="Bickhart D.M."/>
            <person name="Putnam N.H."/>
            <person name="Green R.E."/>
            <person name="Tuggle C.K."/>
            <person name="Liu H."/>
            <person name="Rohrer G.A."/>
            <person name="Warr A."/>
            <person name="Hall R."/>
            <person name="Kim K."/>
            <person name="Hume D.A."/>
            <person name="Talbot R."/>
            <person name="Chow W."/>
            <person name="Howe K."/>
            <person name="Schwartz A.S."/>
            <person name="Watson M."/>
            <person name="Archibald A.L."/>
            <person name="Phillippy A.M."/>
            <person name="Smith T.P.L."/>
        </authorList>
    </citation>
    <scope>NUCLEOTIDE SEQUENCE [LARGE SCALE GENOMIC DNA]</scope>
</reference>
<evidence type="ECO:0000256" key="29">
    <source>
        <dbReference type="ARBA" id="ARBA00049148"/>
    </source>
</evidence>
<evidence type="ECO:0000256" key="21">
    <source>
        <dbReference type="ARBA" id="ARBA00047959"/>
    </source>
</evidence>
<keyword evidence="8" id="KW-0276">Fatty acid metabolism</keyword>
<sequence>MPLAPGATLPRSPHPNPTRRPRRPSPGGGAARGVRPAAVTWAAPANRRTPRCRTLPAGRGSSSWWRRSERARDRGPAMEREVQRLRAAFQTGRSRPLAFRLQQLQALRRMVQEREEDLLAAIAADLSKSKLNAYSQEVLTILGEIDLALEKLPEWAAARPAEKNLLTMLDEAYVQPEPLGVMLIIGAWNYPLVLSIQPLIGAIAAGPVRCHQWRREETTKLLEQRFDHILYTGSTAVGKIVMEAAAKHLTPVTLELGGKSPCYIDPDCDLDVACRRIAWGKYMNCGQTCIAPDYVLCEPSLQDQVVQKMKEAVKEFYGDNIKDSPDYERIVNLRHFKRIQSLLEGQKIAFGGETDEATRYIAPTILTDVDPEAKVMREEIFGPILPIVPVKNADEAVKFINEREKPLAFYVFSRNNKLIKQMIETTSSGGVTGNDVIMHFMLSSLPFGGVGSSGMGAYHGKHSFETFSHLRPCLLKSLKGEGANKLRYPPNSQSKVDWAKFFFLKRVSKGRLGLLFLALLGVVLAVLLKVGAGAPSIPGAPTLETNSVL</sequence>
<comment type="catalytic activity">
    <reaction evidence="26">
        <text>(2E)-hexadecenal + NAD(+) + H2O = (E)-hexadec-2-enoate + NADH + 2 H(+)</text>
        <dbReference type="Rhea" id="RHEA:36135"/>
        <dbReference type="ChEBI" id="CHEBI:15377"/>
        <dbReference type="ChEBI" id="CHEBI:15378"/>
        <dbReference type="ChEBI" id="CHEBI:17585"/>
        <dbReference type="ChEBI" id="CHEBI:57540"/>
        <dbReference type="ChEBI" id="CHEBI:57945"/>
        <dbReference type="ChEBI" id="CHEBI:72745"/>
    </reaction>
</comment>
<comment type="catalytic activity">
    <reaction evidence="29">
        <text>hexadecanoate + NADH + 2 H(+) = hexadecanal + NAD(+) + H2O</text>
        <dbReference type="Rhea" id="RHEA:33739"/>
        <dbReference type="ChEBI" id="CHEBI:7896"/>
        <dbReference type="ChEBI" id="CHEBI:15377"/>
        <dbReference type="ChEBI" id="CHEBI:15378"/>
        <dbReference type="ChEBI" id="CHEBI:17600"/>
        <dbReference type="ChEBI" id="CHEBI:57540"/>
        <dbReference type="ChEBI" id="CHEBI:57945"/>
    </reaction>
</comment>
<evidence type="ECO:0000256" key="32">
    <source>
        <dbReference type="RuleBase" id="RU003345"/>
    </source>
</evidence>
<evidence type="ECO:0000256" key="27">
    <source>
        <dbReference type="ARBA" id="ARBA00048895"/>
    </source>
</evidence>
<dbReference type="Ensembl" id="ENSSSCT00070010514.1">
    <property type="protein sequence ID" value="ENSSSCP00070008635.1"/>
    <property type="gene ID" value="ENSSSCG00070005523.1"/>
</dbReference>
<evidence type="ECO:0000256" key="11">
    <source>
        <dbReference type="ARBA" id="ARBA00023002"/>
    </source>
</evidence>